<dbReference type="GO" id="GO:0070192">
    <property type="term" value="P:chromosome organization involved in meiotic cell cycle"/>
    <property type="evidence" value="ECO:0007669"/>
    <property type="project" value="TreeGrafter"/>
</dbReference>
<evidence type="ECO:0000256" key="18">
    <source>
        <dbReference type="ARBA" id="ARBA00023306"/>
    </source>
</evidence>
<feature type="coiled-coil region" evidence="21">
    <location>
        <begin position="249"/>
        <end position="343"/>
    </location>
</feature>
<evidence type="ECO:0000256" key="11">
    <source>
        <dbReference type="ARBA" id="ARBA00022833"/>
    </source>
</evidence>
<evidence type="ECO:0000256" key="20">
    <source>
        <dbReference type="ARBA" id="ARBA00064981"/>
    </source>
</evidence>
<dbReference type="GO" id="GO:0000794">
    <property type="term" value="C:condensed nuclear chromosome"/>
    <property type="evidence" value="ECO:0007669"/>
    <property type="project" value="TreeGrafter"/>
</dbReference>
<name>A0A2K3PM64_TRIPR</name>
<dbReference type="ExpressionAtlas" id="A0A2K3PM64">
    <property type="expression patterns" value="baseline"/>
</dbReference>
<evidence type="ECO:0000259" key="22">
    <source>
        <dbReference type="Pfam" id="PF13476"/>
    </source>
</evidence>
<keyword evidence="9" id="KW-0227">DNA damage</keyword>
<comment type="caution">
    <text evidence="23">The sequence shown here is derived from an EMBL/GenBank/DDBJ whole genome shotgun (WGS) entry which is preliminary data.</text>
</comment>
<dbReference type="GO" id="GO:0043047">
    <property type="term" value="F:single-stranded telomeric DNA binding"/>
    <property type="evidence" value="ECO:0007669"/>
    <property type="project" value="TreeGrafter"/>
</dbReference>
<evidence type="ECO:0000256" key="13">
    <source>
        <dbReference type="ARBA" id="ARBA00022842"/>
    </source>
</evidence>
<comment type="subcellular location">
    <subcellularLocation>
        <location evidence="3">Chromosome</location>
    </subcellularLocation>
    <subcellularLocation>
        <location evidence="2">Nucleus</location>
    </subcellularLocation>
</comment>
<dbReference type="InterPro" id="IPR038729">
    <property type="entry name" value="Rad50/SbcC_AAA"/>
</dbReference>
<gene>
    <name evidence="23" type="ORF">L195_g013102</name>
</gene>
<dbReference type="GO" id="GO:0006302">
    <property type="term" value="P:double-strand break repair"/>
    <property type="evidence" value="ECO:0007669"/>
    <property type="project" value="InterPro"/>
</dbReference>
<evidence type="ECO:0000256" key="16">
    <source>
        <dbReference type="ARBA" id="ARBA00023242"/>
    </source>
</evidence>
<evidence type="ECO:0000256" key="7">
    <source>
        <dbReference type="ARBA" id="ARBA00022723"/>
    </source>
</evidence>
<evidence type="ECO:0000256" key="12">
    <source>
        <dbReference type="ARBA" id="ARBA00022840"/>
    </source>
</evidence>
<evidence type="ECO:0000313" key="23">
    <source>
        <dbReference type="EMBL" id="PNY16383.1"/>
    </source>
</evidence>
<dbReference type="STRING" id="57577.A0A2K3PM64"/>
<dbReference type="Proteomes" id="UP000236291">
    <property type="component" value="Unassembled WGS sequence"/>
</dbReference>
<comment type="subunit">
    <text evidence="20">Component of the MRN complex composed of two heterodimers RAD50 and MRE11 associated with a single NBS1.</text>
</comment>
<keyword evidence="12" id="KW-0067">ATP-binding</keyword>
<evidence type="ECO:0000256" key="21">
    <source>
        <dbReference type="SAM" id="Coils"/>
    </source>
</evidence>
<dbReference type="GO" id="GO:0051880">
    <property type="term" value="F:G-quadruplex DNA binding"/>
    <property type="evidence" value="ECO:0007669"/>
    <property type="project" value="TreeGrafter"/>
</dbReference>
<dbReference type="FunFam" id="3.40.50.300:FF:001649">
    <property type="entry name" value="DNA repair protein RAD50"/>
    <property type="match status" value="1"/>
</dbReference>
<evidence type="ECO:0000256" key="2">
    <source>
        <dbReference type="ARBA" id="ARBA00004123"/>
    </source>
</evidence>
<dbReference type="GO" id="GO:0005524">
    <property type="term" value="F:ATP binding"/>
    <property type="evidence" value="ECO:0007669"/>
    <property type="project" value="UniProtKB-KW"/>
</dbReference>
<sequence>MSTVDKMLIKGIRSFDPENKNVITFFKPLTLIVGPNGAGKTTIIECLKLSCTGELPPNARSGHSFIHDPKVSGETETKGQIKLRFKTAAGRDVVCIRSFQLTQKASKMEYKAIESVLQTINPHSGEKVCLSYRCADMDREIPALMGVSKAILENVIFVHQDEANWPLQDPSTLKKKFDDIFSATRYTKALEVIKKLHKDQAQEIKTYKLKLENLQTLKDAAYTLRESITHDQKKTESLKDQIQQLGGSIKDLDTKIDHAEKTLKHLRNLKEQINAKTTERSTLFKEQQDKHSALDEEYEESDEELMEMKTNFDEKIAIARTQINKLEREKKDISTKSDCLKNTVNESIWEISKLQTEAEAHMSLKKERDTCIQNIFARYNLGSLPKPPFSAEDALNLTNRVKSRLGDLEKDLDDKKDRVSLLDVQRLAFFAQFMDL</sequence>
<accession>A0A2K3PM64</accession>
<evidence type="ECO:0000313" key="24">
    <source>
        <dbReference type="Proteomes" id="UP000236291"/>
    </source>
</evidence>
<dbReference type="GO" id="GO:0003691">
    <property type="term" value="F:double-stranded telomeric DNA binding"/>
    <property type="evidence" value="ECO:0007669"/>
    <property type="project" value="TreeGrafter"/>
</dbReference>
<dbReference type="InterPro" id="IPR027417">
    <property type="entry name" value="P-loop_NTPase"/>
</dbReference>
<reference evidence="23 24" key="1">
    <citation type="journal article" date="2014" name="Am. J. Bot.">
        <title>Genome assembly and annotation for red clover (Trifolium pratense; Fabaceae).</title>
        <authorList>
            <person name="Istvanek J."/>
            <person name="Jaros M."/>
            <person name="Krenek A."/>
            <person name="Repkova J."/>
        </authorList>
    </citation>
    <scope>NUCLEOTIDE SEQUENCE [LARGE SCALE GENOMIC DNA]</scope>
    <source>
        <strain evidence="24">cv. Tatra</strain>
        <tissue evidence="23">Young leaves</tissue>
    </source>
</reference>
<keyword evidence="15" id="KW-0234">DNA repair</keyword>
<evidence type="ECO:0000256" key="15">
    <source>
        <dbReference type="ARBA" id="ARBA00023204"/>
    </source>
</evidence>
<comment type="similarity">
    <text evidence="4">Belongs to the SMC family. RAD50 subfamily.</text>
</comment>
<dbReference type="Pfam" id="PF13476">
    <property type="entry name" value="AAA_23"/>
    <property type="match status" value="1"/>
</dbReference>
<evidence type="ECO:0000256" key="8">
    <source>
        <dbReference type="ARBA" id="ARBA00022741"/>
    </source>
</evidence>
<dbReference type="PANTHER" id="PTHR18867">
    <property type="entry name" value="RAD50"/>
    <property type="match status" value="1"/>
</dbReference>
<evidence type="ECO:0000256" key="9">
    <source>
        <dbReference type="ARBA" id="ARBA00022763"/>
    </source>
</evidence>
<reference evidence="23 24" key="2">
    <citation type="journal article" date="2017" name="Front. Plant Sci.">
        <title>Gene Classification and Mining of Molecular Markers Useful in Red Clover (Trifolium pratense) Breeding.</title>
        <authorList>
            <person name="Istvanek J."/>
            <person name="Dluhosova J."/>
            <person name="Dluhos P."/>
            <person name="Patkova L."/>
            <person name="Nedelnik J."/>
            <person name="Repkova J."/>
        </authorList>
    </citation>
    <scope>NUCLEOTIDE SEQUENCE [LARGE SCALE GENOMIC DNA]</scope>
    <source>
        <strain evidence="24">cv. Tatra</strain>
        <tissue evidence="23">Young leaves</tissue>
    </source>
</reference>
<dbReference type="PANTHER" id="PTHR18867:SF12">
    <property type="entry name" value="DNA REPAIR PROTEIN RAD50"/>
    <property type="match status" value="1"/>
</dbReference>
<dbReference type="GO" id="GO:0046872">
    <property type="term" value="F:metal ion binding"/>
    <property type="evidence" value="ECO:0007669"/>
    <property type="project" value="UniProtKB-KW"/>
</dbReference>
<keyword evidence="10" id="KW-0378">Hydrolase</keyword>
<evidence type="ECO:0000256" key="14">
    <source>
        <dbReference type="ARBA" id="ARBA00023054"/>
    </source>
</evidence>
<evidence type="ECO:0000256" key="19">
    <source>
        <dbReference type="ARBA" id="ARBA00049360"/>
    </source>
</evidence>
<keyword evidence="8" id="KW-0547">Nucleotide-binding</keyword>
<feature type="domain" description="Rad50/SbcC-type AAA" evidence="22">
    <location>
        <begin position="6"/>
        <end position="245"/>
    </location>
</feature>
<dbReference type="SUPFAM" id="SSF52540">
    <property type="entry name" value="P-loop containing nucleoside triphosphate hydrolases"/>
    <property type="match status" value="1"/>
</dbReference>
<protein>
    <recommendedName>
        <fullName evidence="5">DNA repair protein RAD50</fullName>
    </recommendedName>
</protein>
<dbReference type="AlphaFoldDB" id="A0A2K3PM64"/>
<proteinExistence type="inferred from homology"/>
<comment type="catalytic activity">
    <reaction evidence="19">
        <text>ATP + H2O = ADP + phosphate + H(+)</text>
        <dbReference type="Rhea" id="RHEA:13065"/>
        <dbReference type="ChEBI" id="CHEBI:15377"/>
        <dbReference type="ChEBI" id="CHEBI:15378"/>
        <dbReference type="ChEBI" id="CHEBI:30616"/>
        <dbReference type="ChEBI" id="CHEBI:43474"/>
        <dbReference type="ChEBI" id="CHEBI:456216"/>
    </reaction>
</comment>
<dbReference type="GO" id="GO:0030870">
    <property type="term" value="C:Mre11 complex"/>
    <property type="evidence" value="ECO:0007669"/>
    <property type="project" value="TreeGrafter"/>
</dbReference>
<evidence type="ECO:0000256" key="6">
    <source>
        <dbReference type="ARBA" id="ARBA00022454"/>
    </source>
</evidence>
<keyword evidence="11" id="KW-0862">Zinc</keyword>
<dbReference type="GO" id="GO:0016887">
    <property type="term" value="F:ATP hydrolysis activity"/>
    <property type="evidence" value="ECO:0007669"/>
    <property type="project" value="InterPro"/>
</dbReference>
<keyword evidence="17" id="KW-0469">Meiosis</keyword>
<keyword evidence="16" id="KW-0539">Nucleus</keyword>
<dbReference type="GO" id="GO:0000722">
    <property type="term" value="P:telomere maintenance via recombination"/>
    <property type="evidence" value="ECO:0007669"/>
    <property type="project" value="TreeGrafter"/>
</dbReference>
<evidence type="ECO:0000256" key="1">
    <source>
        <dbReference type="ARBA" id="ARBA00001947"/>
    </source>
</evidence>
<keyword evidence="18" id="KW-0131">Cell cycle</keyword>
<dbReference type="Gene3D" id="3.40.50.300">
    <property type="entry name" value="P-loop containing nucleotide triphosphate hydrolases"/>
    <property type="match status" value="1"/>
</dbReference>
<organism evidence="23 24">
    <name type="scientific">Trifolium pratense</name>
    <name type="common">Red clover</name>
    <dbReference type="NCBI Taxonomy" id="57577"/>
    <lineage>
        <taxon>Eukaryota</taxon>
        <taxon>Viridiplantae</taxon>
        <taxon>Streptophyta</taxon>
        <taxon>Embryophyta</taxon>
        <taxon>Tracheophyta</taxon>
        <taxon>Spermatophyta</taxon>
        <taxon>Magnoliopsida</taxon>
        <taxon>eudicotyledons</taxon>
        <taxon>Gunneridae</taxon>
        <taxon>Pentapetalae</taxon>
        <taxon>rosids</taxon>
        <taxon>fabids</taxon>
        <taxon>Fabales</taxon>
        <taxon>Fabaceae</taxon>
        <taxon>Papilionoideae</taxon>
        <taxon>50 kb inversion clade</taxon>
        <taxon>NPAAA clade</taxon>
        <taxon>Hologalegina</taxon>
        <taxon>IRL clade</taxon>
        <taxon>Trifolieae</taxon>
        <taxon>Trifolium</taxon>
    </lineage>
</organism>
<evidence type="ECO:0000256" key="5">
    <source>
        <dbReference type="ARBA" id="ARBA00017893"/>
    </source>
</evidence>
<keyword evidence="7" id="KW-0479">Metal-binding</keyword>
<comment type="cofactor">
    <cofactor evidence="1">
        <name>Zn(2+)</name>
        <dbReference type="ChEBI" id="CHEBI:29105"/>
    </cofactor>
</comment>
<keyword evidence="6" id="KW-0158">Chromosome</keyword>
<evidence type="ECO:0000256" key="3">
    <source>
        <dbReference type="ARBA" id="ARBA00004286"/>
    </source>
</evidence>
<evidence type="ECO:0000256" key="10">
    <source>
        <dbReference type="ARBA" id="ARBA00022801"/>
    </source>
</evidence>
<dbReference type="GO" id="GO:0007004">
    <property type="term" value="P:telomere maintenance via telomerase"/>
    <property type="evidence" value="ECO:0007669"/>
    <property type="project" value="TreeGrafter"/>
</dbReference>
<evidence type="ECO:0000256" key="4">
    <source>
        <dbReference type="ARBA" id="ARBA00009439"/>
    </source>
</evidence>
<dbReference type="EMBL" id="ASHM01008476">
    <property type="protein sequence ID" value="PNY16383.1"/>
    <property type="molecule type" value="Genomic_DNA"/>
</dbReference>
<keyword evidence="13" id="KW-0460">Magnesium</keyword>
<keyword evidence="14 21" id="KW-0175">Coiled coil</keyword>
<evidence type="ECO:0000256" key="17">
    <source>
        <dbReference type="ARBA" id="ARBA00023254"/>
    </source>
</evidence>